<reference evidence="1 2" key="1">
    <citation type="submission" date="2020-01" db="EMBL/GenBank/DDBJ databases">
        <authorList>
            <person name="Kim M.K."/>
        </authorList>
    </citation>
    <scope>NUCLEOTIDE SEQUENCE [LARGE SCALE GENOMIC DNA]</scope>
    <source>
        <strain evidence="1 2">172606-1</strain>
    </source>
</reference>
<dbReference type="KEGG" id="rhoz:GXP67_34450"/>
<accession>A0A6C0GTB0</accession>
<dbReference type="AlphaFoldDB" id="A0A6C0GTB0"/>
<organism evidence="1 2">
    <name type="scientific">Rhodocytophaga rosea</name>
    <dbReference type="NCBI Taxonomy" id="2704465"/>
    <lineage>
        <taxon>Bacteria</taxon>
        <taxon>Pseudomonadati</taxon>
        <taxon>Bacteroidota</taxon>
        <taxon>Cytophagia</taxon>
        <taxon>Cytophagales</taxon>
        <taxon>Rhodocytophagaceae</taxon>
        <taxon>Rhodocytophaga</taxon>
    </lineage>
</organism>
<sequence>MQAILLILIVTFTSLFLPEDIPAEAPHWYRPTVYNDYIDFFDAEGEKVGRLAFDPASSKAHFTARNISLTFQTKGFYDGEIKIANKITRNLIGIIRKQNRKRNTLLMSDGRTYRIDLKEMTIWEDDVLLLQFQEKNKNEFVVQSYVHNEQEMLELNAILMYGRIAWIFSGGNR</sequence>
<protein>
    <submittedName>
        <fullName evidence="1">Uncharacterized protein</fullName>
    </submittedName>
</protein>
<evidence type="ECO:0000313" key="1">
    <source>
        <dbReference type="EMBL" id="QHT71399.1"/>
    </source>
</evidence>
<proteinExistence type="predicted"/>
<gene>
    <name evidence="1" type="ORF">GXP67_34450</name>
</gene>
<keyword evidence="2" id="KW-1185">Reference proteome</keyword>
<name>A0A6C0GTB0_9BACT</name>
<evidence type="ECO:0000313" key="2">
    <source>
        <dbReference type="Proteomes" id="UP000480178"/>
    </source>
</evidence>
<dbReference type="RefSeq" id="WP_162447338.1">
    <property type="nucleotide sequence ID" value="NZ_CP048222.1"/>
</dbReference>
<dbReference type="EMBL" id="CP048222">
    <property type="protein sequence ID" value="QHT71399.1"/>
    <property type="molecule type" value="Genomic_DNA"/>
</dbReference>
<dbReference type="Proteomes" id="UP000480178">
    <property type="component" value="Chromosome"/>
</dbReference>